<dbReference type="Pfam" id="PF12928">
    <property type="entry name" value="tRNA_int_end_N2"/>
    <property type="match status" value="1"/>
</dbReference>
<gene>
    <name evidence="4" type="ORF">D915_008025</name>
</gene>
<dbReference type="PANTHER" id="PTHR21027:SF1">
    <property type="entry name" value="TRNA-SPLICING ENDONUCLEASE SUBUNIT SEN54"/>
    <property type="match status" value="1"/>
</dbReference>
<protein>
    <recommendedName>
        <fullName evidence="3">tRNA-splicing endonuclease subunit Sen54 N-terminal domain-containing protein</fullName>
    </recommendedName>
</protein>
<keyword evidence="5" id="KW-1185">Reference proteome</keyword>
<evidence type="ECO:0000313" key="5">
    <source>
        <dbReference type="Proteomes" id="UP000230066"/>
    </source>
</evidence>
<dbReference type="EMBL" id="JXXN02004016">
    <property type="protein sequence ID" value="THD20948.1"/>
    <property type="molecule type" value="Genomic_DNA"/>
</dbReference>
<dbReference type="GO" id="GO:0000379">
    <property type="term" value="P:tRNA-type intron splice site recognition and cleavage"/>
    <property type="evidence" value="ECO:0007669"/>
    <property type="project" value="TreeGrafter"/>
</dbReference>
<accession>A0A4E0RH44</accession>
<evidence type="ECO:0000313" key="4">
    <source>
        <dbReference type="EMBL" id="THD20948.1"/>
    </source>
</evidence>
<proteinExistence type="inferred from homology"/>
<dbReference type="InterPro" id="IPR024337">
    <property type="entry name" value="tRNA_splic_suSen54"/>
</dbReference>
<reference evidence="4" key="1">
    <citation type="submission" date="2019-03" db="EMBL/GenBank/DDBJ databases">
        <title>Improved annotation for the trematode Fasciola hepatica.</title>
        <authorList>
            <person name="Choi Y.-J."/>
            <person name="Martin J."/>
            <person name="Mitreva M."/>
        </authorList>
    </citation>
    <scope>NUCLEOTIDE SEQUENCE [LARGE SCALE GENOMIC DNA]</scope>
</reference>
<evidence type="ECO:0000259" key="3">
    <source>
        <dbReference type="Pfam" id="PF12928"/>
    </source>
</evidence>
<dbReference type="Proteomes" id="UP000230066">
    <property type="component" value="Unassembled WGS sequence"/>
</dbReference>
<evidence type="ECO:0000256" key="1">
    <source>
        <dbReference type="ARBA" id="ARBA00005736"/>
    </source>
</evidence>
<name>A0A4E0RH44_FASHE</name>
<comment type="caution">
    <text evidence="4">The sequence shown here is derived from an EMBL/GenBank/DDBJ whole genome shotgun (WGS) entry which is preliminary data.</text>
</comment>
<dbReference type="GO" id="GO:0000214">
    <property type="term" value="C:tRNA-intron endonuclease complex"/>
    <property type="evidence" value="ECO:0007669"/>
    <property type="project" value="TreeGrafter"/>
</dbReference>
<keyword evidence="2" id="KW-0819">tRNA processing</keyword>
<dbReference type="InterPro" id="IPR024336">
    <property type="entry name" value="tRNA_splic_suSen54_N"/>
</dbReference>
<sequence length="379" mass="43224">MRNALSIVLTKLGDVHPYVSVCLTIGHTEDSCESFTRLFCCAFVLCGFLAEFLIGKELAVRCEAVSYPSHDYRRNRKRIWPSDNLSTDEESERVKYFAALSQEYASSPSRMSHGIIVNKFVQLTKMRGKYYRFMGFMQDGKPHLHPFEALFLSEGNKLQVWDHGLPVSIQQMYDQLLDAKTYSQYLVYVRLSRLGFILRIRNLLKEDNSYEELKVPRQSLPSTIHLSLSHIPLLLEPEKIENDSSLCIVPTDLETISRPNMSLSSNQLMENLQDTVKSEHMHRSGLRPQDVLFDAYGNSGSEKEGTVNFSKRLPIPPDFLVSVSHPDQPYPDLAREDLLAINVNSTTELVHCIVDGSDVFFHSVKHFQIPSLMPKYDAG</sequence>
<dbReference type="AlphaFoldDB" id="A0A4E0RH44"/>
<dbReference type="PANTHER" id="PTHR21027">
    <property type="entry name" value="TRNA-SPLICING ENDONUCLEASE SUBUNIT SEN54"/>
    <property type="match status" value="1"/>
</dbReference>
<comment type="similarity">
    <text evidence="1">Belongs to the SEN54 family.</text>
</comment>
<organism evidence="4 5">
    <name type="scientific">Fasciola hepatica</name>
    <name type="common">Liver fluke</name>
    <dbReference type="NCBI Taxonomy" id="6192"/>
    <lineage>
        <taxon>Eukaryota</taxon>
        <taxon>Metazoa</taxon>
        <taxon>Spiralia</taxon>
        <taxon>Lophotrochozoa</taxon>
        <taxon>Platyhelminthes</taxon>
        <taxon>Trematoda</taxon>
        <taxon>Digenea</taxon>
        <taxon>Plagiorchiida</taxon>
        <taxon>Echinostomata</taxon>
        <taxon>Echinostomatoidea</taxon>
        <taxon>Fasciolidae</taxon>
        <taxon>Fasciola</taxon>
    </lineage>
</organism>
<evidence type="ECO:0000256" key="2">
    <source>
        <dbReference type="ARBA" id="ARBA00022694"/>
    </source>
</evidence>
<feature type="domain" description="tRNA-splicing endonuclease subunit Sen54 N-terminal" evidence="3">
    <location>
        <begin position="97"/>
        <end position="161"/>
    </location>
</feature>